<comment type="caution">
    <text evidence="1">The sequence shown here is derived from an EMBL/GenBank/DDBJ whole genome shotgun (WGS) entry which is preliminary data.</text>
</comment>
<dbReference type="AlphaFoldDB" id="A0A2M8LEP7"/>
<protein>
    <submittedName>
        <fullName evidence="1">Uncharacterized protein</fullName>
    </submittedName>
</protein>
<dbReference type="EMBL" id="PFET01000009">
    <property type="protein sequence ID" value="PJE75895.1"/>
    <property type="molecule type" value="Genomic_DNA"/>
</dbReference>
<evidence type="ECO:0000313" key="2">
    <source>
        <dbReference type="Proteomes" id="UP000231152"/>
    </source>
</evidence>
<evidence type="ECO:0000313" key="1">
    <source>
        <dbReference type="EMBL" id="PJE75895.1"/>
    </source>
</evidence>
<proteinExistence type="predicted"/>
<reference evidence="1 2" key="1">
    <citation type="submission" date="2017-09" db="EMBL/GenBank/DDBJ databases">
        <title>Depth-based differentiation of microbial function through sediment-hosted aquifers and enrichment of novel symbionts in the deep terrestrial subsurface.</title>
        <authorList>
            <person name="Probst A.J."/>
            <person name="Ladd B."/>
            <person name="Jarett J.K."/>
            <person name="Geller-Mcgrath D.E."/>
            <person name="Sieber C.M."/>
            <person name="Emerson J.B."/>
            <person name="Anantharaman K."/>
            <person name="Thomas B.C."/>
            <person name="Malmstrom R."/>
            <person name="Stieglmeier M."/>
            <person name="Klingl A."/>
            <person name="Woyke T."/>
            <person name="Ryan C.M."/>
            <person name="Banfield J.F."/>
        </authorList>
    </citation>
    <scope>NUCLEOTIDE SEQUENCE [LARGE SCALE GENOMIC DNA]</scope>
    <source>
        <strain evidence="1">CG10_big_fil_rev_8_21_14_0_10_48_11</strain>
    </source>
</reference>
<dbReference type="Proteomes" id="UP000231152">
    <property type="component" value="Unassembled WGS sequence"/>
</dbReference>
<accession>A0A2M8LEP7</accession>
<organism evidence="1 2">
    <name type="scientific">Candidatus Uhrbacteria bacterium CG10_big_fil_rev_8_21_14_0_10_48_11</name>
    <dbReference type="NCBI Taxonomy" id="1975037"/>
    <lineage>
        <taxon>Bacteria</taxon>
        <taxon>Candidatus Uhriibacteriota</taxon>
    </lineage>
</organism>
<name>A0A2M8LEP7_9BACT</name>
<gene>
    <name evidence="1" type="ORF">COV04_03050</name>
</gene>
<sequence>MAEESWTYTKTVVDVLREPLLIRDKNFCVWLPMSYFIVRFKWHRKRRNKKIYELGNGQWAIPALRKFLEDLLPKNTFFKGFEVDHAFPRIGQKIMILSAR</sequence>